<dbReference type="AlphaFoldDB" id="A0A7J8R1L6"/>
<gene>
    <name evidence="2" type="ORF">Godav_019739</name>
</gene>
<feature type="transmembrane region" description="Helical" evidence="1">
    <location>
        <begin position="6"/>
        <end position="25"/>
    </location>
</feature>
<organism evidence="2 3">
    <name type="scientific">Gossypium davidsonii</name>
    <name type="common">Davidson's cotton</name>
    <name type="synonym">Gossypium klotzschianum subsp. davidsonii</name>
    <dbReference type="NCBI Taxonomy" id="34287"/>
    <lineage>
        <taxon>Eukaryota</taxon>
        <taxon>Viridiplantae</taxon>
        <taxon>Streptophyta</taxon>
        <taxon>Embryophyta</taxon>
        <taxon>Tracheophyta</taxon>
        <taxon>Spermatophyta</taxon>
        <taxon>Magnoliopsida</taxon>
        <taxon>eudicotyledons</taxon>
        <taxon>Gunneridae</taxon>
        <taxon>Pentapetalae</taxon>
        <taxon>rosids</taxon>
        <taxon>malvids</taxon>
        <taxon>Malvales</taxon>
        <taxon>Malvaceae</taxon>
        <taxon>Malvoideae</taxon>
        <taxon>Gossypium</taxon>
    </lineage>
</organism>
<reference evidence="2 3" key="1">
    <citation type="journal article" date="2019" name="Genome Biol. Evol.">
        <title>Insights into the evolution of the New World diploid cottons (Gossypium, subgenus Houzingenia) based on genome sequencing.</title>
        <authorList>
            <person name="Grover C.E."/>
            <person name="Arick M.A. 2nd"/>
            <person name="Thrash A."/>
            <person name="Conover J.L."/>
            <person name="Sanders W.S."/>
            <person name="Peterson D.G."/>
            <person name="Frelichowski J.E."/>
            <person name="Scheffler J.A."/>
            <person name="Scheffler B.E."/>
            <person name="Wendel J.F."/>
        </authorList>
    </citation>
    <scope>NUCLEOTIDE SEQUENCE [LARGE SCALE GENOMIC DNA]</scope>
    <source>
        <strain evidence="2">27</strain>
        <tissue evidence="2">Leaf</tissue>
    </source>
</reference>
<name>A0A7J8R1L6_GOSDV</name>
<evidence type="ECO:0000313" key="2">
    <source>
        <dbReference type="EMBL" id="MBA0607440.1"/>
    </source>
</evidence>
<keyword evidence="1" id="KW-0812">Transmembrane</keyword>
<keyword evidence="1" id="KW-1133">Transmembrane helix</keyword>
<dbReference type="EMBL" id="JABFAC010000002">
    <property type="protein sequence ID" value="MBA0607440.1"/>
    <property type="molecule type" value="Genomic_DNA"/>
</dbReference>
<protein>
    <submittedName>
        <fullName evidence="2">Uncharacterized protein</fullName>
    </submittedName>
</protein>
<keyword evidence="1" id="KW-0472">Membrane</keyword>
<evidence type="ECO:0000313" key="3">
    <source>
        <dbReference type="Proteomes" id="UP000593561"/>
    </source>
</evidence>
<sequence>MDRNQDQNAIVGVVASVLPIGAIWIKKLITRKEISSNPRMNQDYERENYINSILYSGGQHCIDVIRMRLIGFFNEQLGKIANALEQFTADKTPHLYKKVMSMEEEGFDDDFLCFVFDYLVKAIDTFNVV</sequence>
<keyword evidence="3" id="KW-1185">Reference proteome</keyword>
<evidence type="ECO:0000256" key="1">
    <source>
        <dbReference type="SAM" id="Phobius"/>
    </source>
</evidence>
<accession>A0A7J8R1L6</accession>
<comment type="caution">
    <text evidence="2">The sequence shown here is derived from an EMBL/GenBank/DDBJ whole genome shotgun (WGS) entry which is preliminary data.</text>
</comment>
<proteinExistence type="predicted"/>
<dbReference type="Proteomes" id="UP000593561">
    <property type="component" value="Unassembled WGS sequence"/>
</dbReference>